<feature type="compositionally biased region" description="Basic and acidic residues" evidence="1">
    <location>
        <begin position="66"/>
        <end position="94"/>
    </location>
</feature>
<dbReference type="RefSeq" id="WP_013087972.1">
    <property type="nucleotide sequence ID" value="NC_014111.1"/>
</dbReference>
<evidence type="ECO:0000313" key="3">
    <source>
        <dbReference type="EMBL" id="ADF29452.1"/>
    </source>
</evidence>
<keyword evidence="2" id="KW-0614">Plasmid</keyword>
<geneLocation type="plasmid" evidence="4">
    <name>pXF-RIV19</name>
</geneLocation>
<feature type="region of interest" description="Disordered" evidence="1">
    <location>
        <begin position="63"/>
        <end position="118"/>
    </location>
</feature>
<evidence type="ECO:0000313" key="4">
    <source>
        <dbReference type="EMBL" id="ADF29482.1"/>
    </source>
</evidence>
<organism evidence="2">
    <name type="scientific">Xylella fastidiosa</name>
    <dbReference type="NCBI Taxonomy" id="2371"/>
    <lineage>
        <taxon>Bacteria</taxon>
        <taxon>Pseudomonadati</taxon>
        <taxon>Pseudomonadota</taxon>
        <taxon>Gammaproteobacteria</taxon>
        <taxon>Lysobacterales</taxon>
        <taxon>Lysobacteraceae</taxon>
        <taxon>Xylella</taxon>
    </lineage>
</organism>
<dbReference type="AlphaFoldDB" id="D5LLC9"/>
<evidence type="ECO:0000256" key="1">
    <source>
        <dbReference type="SAM" id="MobiDB-lite"/>
    </source>
</evidence>
<evidence type="ECO:0000313" key="2">
    <source>
        <dbReference type="EMBL" id="ADF29419.1"/>
    </source>
</evidence>
<sequence>MWKPPQSLSGYIRQHLRELEERLNFGVRQEVILAELKAKGYKTTLKGFRNLLYRARIRAAQNPEEFQTKVEKKNEKEDAQSLAKKSENKKEEVSKNPLKKKAGFDFKGTNSFDESDLI</sequence>
<dbReference type="EMBL" id="GU938458">
    <property type="protein sequence ID" value="ADF29452.1"/>
    <property type="molecule type" value="Genomic_DNA"/>
</dbReference>
<gene>
    <name evidence="2" type="primary">ORF32</name>
</gene>
<geneLocation type="plasmid" evidence="3">
    <name>pXF-RIV16</name>
</geneLocation>
<geneLocation type="plasmid" evidence="5">
    <name>pXF-RIV25</name>
</geneLocation>
<evidence type="ECO:0000313" key="5">
    <source>
        <dbReference type="EMBL" id="ADF29512.1"/>
    </source>
</evidence>
<accession>D5LLC9</accession>
<dbReference type="EMBL" id="GU938459">
    <property type="protein sequence ID" value="ADF29482.1"/>
    <property type="molecule type" value="Genomic_DNA"/>
</dbReference>
<name>D5LLC9_XYLFS</name>
<protein>
    <submittedName>
        <fullName evidence="2">P32</fullName>
    </submittedName>
</protein>
<geneLocation type="plasmid" evidence="2">
    <name>pXF-RIV11</name>
</geneLocation>
<proteinExistence type="predicted"/>
<dbReference type="EMBL" id="GU938457">
    <property type="protein sequence ID" value="ADF29419.1"/>
    <property type="molecule type" value="Genomic_DNA"/>
</dbReference>
<reference evidence="2" key="1">
    <citation type="journal article" date="2010" name="Physiol. Mol. Plant Pathol.">
        <title>Plasmids of Xylella fastidiosa mulberry-infecting strains share extensive sequence identity and gene complement with pVEIS01 from the earthworm symbiont Verminephrobacter eiseniae.</title>
        <authorList>
            <person name="Stenger D.C."/>
            <person name="Lee M.W."/>
            <person name="Rogers E.E."/>
            <person name="Chen J."/>
        </authorList>
    </citation>
    <scope>NUCLEOTIDE SEQUENCE</scope>
    <source>
        <strain evidence="2">Riv11</strain>
        <strain evidence="3">Riv16</strain>
        <strain evidence="4">Riv19</strain>
        <strain evidence="5">Riv25</strain>
        <plasmid evidence="2">pXF-RIV11</plasmid>
        <plasmid evidence="3">pXF-RIV16</plasmid>
        <plasmid evidence="4">pXF-RIV19</plasmid>
        <plasmid evidence="5">pXF-RIV25</plasmid>
    </source>
</reference>
<dbReference type="EMBL" id="GU938460">
    <property type="protein sequence ID" value="ADF29512.1"/>
    <property type="molecule type" value="Genomic_DNA"/>
</dbReference>